<gene>
    <name evidence="1" type="ORF">C8F04DRAFT_1295739</name>
</gene>
<accession>A0AAD6WZQ0</accession>
<name>A0AAD6WZQ0_9AGAR</name>
<dbReference type="AlphaFoldDB" id="A0AAD6WZQ0"/>
<evidence type="ECO:0000313" key="1">
    <source>
        <dbReference type="EMBL" id="KAJ7026934.1"/>
    </source>
</evidence>
<organism evidence="1 2">
    <name type="scientific">Mycena alexandri</name>
    <dbReference type="NCBI Taxonomy" id="1745969"/>
    <lineage>
        <taxon>Eukaryota</taxon>
        <taxon>Fungi</taxon>
        <taxon>Dikarya</taxon>
        <taxon>Basidiomycota</taxon>
        <taxon>Agaricomycotina</taxon>
        <taxon>Agaricomycetes</taxon>
        <taxon>Agaricomycetidae</taxon>
        <taxon>Agaricales</taxon>
        <taxon>Marasmiineae</taxon>
        <taxon>Mycenaceae</taxon>
        <taxon>Mycena</taxon>
    </lineage>
</organism>
<dbReference type="SUPFAM" id="SSF52047">
    <property type="entry name" value="RNI-like"/>
    <property type="match status" value="1"/>
</dbReference>
<dbReference type="Proteomes" id="UP001218188">
    <property type="component" value="Unassembled WGS sequence"/>
</dbReference>
<protein>
    <submittedName>
        <fullName evidence="1">Uncharacterized protein</fullName>
    </submittedName>
</protein>
<keyword evidence="2" id="KW-1185">Reference proteome</keyword>
<comment type="caution">
    <text evidence="1">The sequence shown here is derived from an EMBL/GenBank/DDBJ whole genome shotgun (WGS) entry which is preliminary data.</text>
</comment>
<dbReference type="EMBL" id="JARJCM010000131">
    <property type="protein sequence ID" value="KAJ7026934.1"/>
    <property type="molecule type" value="Genomic_DNA"/>
</dbReference>
<reference evidence="1" key="1">
    <citation type="submission" date="2023-03" db="EMBL/GenBank/DDBJ databases">
        <title>Massive genome expansion in bonnet fungi (Mycena s.s.) driven by repeated elements and novel gene families across ecological guilds.</title>
        <authorList>
            <consortium name="Lawrence Berkeley National Laboratory"/>
            <person name="Harder C.B."/>
            <person name="Miyauchi S."/>
            <person name="Viragh M."/>
            <person name="Kuo A."/>
            <person name="Thoen E."/>
            <person name="Andreopoulos B."/>
            <person name="Lu D."/>
            <person name="Skrede I."/>
            <person name="Drula E."/>
            <person name="Henrissat B."/>
            <person name="Morin E."/>
            <person name="Kohler A."/>
            <person name="Barry K."/>
            <person name="LaButti K."/>
            <person name="Morin E."/>
            <person name="Salamov A."/>
            <person name="Lipzen A."/>
            <person name="Mereny Z."/>
            <person name="Hegedus B."/>
            <person name="Baldrian P."/>
            <person name="Stursova M."/>
            <person name="Weitz H."/>
            <person name="Taylor A."/>
            <person name="Grigoriev I.V."/>
            <person name="Nagy L.G."/>
            <person name="Martin F."/>
            <person name="Kauserud H."/>
        </authorList>
    </citation>
    <scope>NUCLEOTIDE SEQUENCE</scope>
    <source>
        <strain evidence="1">CBHHK200</strain>
    </source>
</reference>
<evidence type="ECO:0000313" key="2">
    <source>
        <dbReference type="Proteomes" id="UP001218188"/>
    </source>
</evidence>
<proteinExistence type="predicted"/>
<sequence length="307" mass="34333">MAPLLLLQICIASNDISIPTPALWTAIRLQSPAVEHLQTWLGRARNQTLSVSLNNGLTNETATLLGKAAEQLKNLEICGSNLGSGLLISAQSFPHRETLTIEAISRTGCRRSEVLRLLRISPNLVKCTLYNTIRFGPRSPLRMQQEFLPRLMLLTFGKRGREETEDLILRNLTLPALETLVCDLHHHSGFRNLVIDDCNSKLGLVELEVWLQLVPTLMHLSLRTYNIRRPLSSGLVAALERAPCELLPNLQKLKIRQRGSLDSYTTLLSALTLRRNRITFCDLETSDINSEEPGCLSEKFMMGCGSL</sequence>